<dbReference type="Gene3D" id="2.30.42.10">
    <property type="match status" value="1"/>
</dbReference>
<evidence type="ECO:0000256" key="3">
    <source>
        <dbReference type="ARBA" id="ARBA00022801"/>
    </source>
</evidence>
<feature type="transmembrane region" description="Helical" evidence="6">
    <location>
        <begin position="128"/>
        <end position="146"/>
    </location>
</feature>
<dbReference type="EMBL" id="CP026520">
    <property type="protein sequence ID" value="QAV17466.1"/>
    <property type="molecule type" value="Genomic_DNA"/>
</dbReference>
<dbReference type="OrthoDB" id="9758917at2"/>
<dbReference type="GeneID" id="95374611"/>
<dbReference type="SUPFAM" id="SSF50156">
    <property type="entry name" value="PDZ domain-like"/>
    <property type="match status" value="1"/>
</dbReference>
<dbReference type="InterPro" id="IPR051201">
    <property type="entry name" value="Chloro_Bact_Ser_Proteases"/>
</dbReference>
<name>A0A410WSL2_9BACL</name>
<dbReference type="SUPFAM" id="SSF50494">
    <property type="entry name" value="Trypsin-like serine proteases"/>
    <property type="match status" value="1"/>
</dbReference>
<dbReference type="KEGG" id="pchi:PC41400_07230"/>
<evidence type="ECO:0000259" key="7">
    <source>
        <dbReference type="PROSITE" id="PS50106"/>
    </source>
</evidence>
<feature type="compositionally biased region" description="Polar residues" evidence="5">
    <location>
        <begin position="66"/>
        <end position="83"/>
    </location>
</feature>
<keyword evidence="3" id="KW-0378">Hydrolase</keyword>
<comment type="similarity">
    <text evidence="1">Belongs to the peptidase S1C family.</text>
</comment>
<dbReference type="GO" id="GO:0004252">
    <property type="term" value="F:serine-type endopeptidase activity"/>
    <property type="evidence" value="ECO:0007669"/>
    <property type="project" value="InterPro"/>
</dbReference>
<keyword evidence="6" id="KW-1133">Transmembrane helix</keyword>
<evidence type="ECO:0000256" key="1">
    <source>
        <dbReference type="ARBA" id="ARBA00010541"/>
    </source>
</evidence>
<dbReference type="SMART" id="SM00228">
    <property type="entry name" value="PDZ"/>
    <property type="match status" value="1"/>
</dbReference>
<reference evidence="8 11" key="2">
    <citation type="submission" date="2022-05" db="EMBL/GenBank/DDBJ databases">
        <title>Genome Sequencing of Bee-Associated Microbes.</title>
        <authorList>
            <person name="Dunlap C."/>
        </authorList>
    </citation>
    <scope>NUCLEOTIDE SEQUENCE [LARGE SCALE GENOMIC DNA]</scope>
    <source>
        <strain evidence="8 11">NRRL B-23120</strain>
    </source>
</reference>
<keyword evidence="6" id="KW-0812">Transmembrane</keyword>
<dbReference type="Proteomes" id="UP000288943">
    <property type="component" value="Chromosome"/>
</dbReference>
<evidence type="ECO:0000256" key="6">
    <source>
        <dbReference type="SAM" id="Phobius"/>
    </source>
</evidence>
<keyword evidence="11" id="KW-1185">Reference proteome</keyword>
<dbReference type="PANTHER" id="PTHR43343">
    <property type="entry name" value="PEPTIDASE S12"/>
    <property type="match status" value="1"/>
</dbReference>
<evidence type="ECO:0000313" key="9">
    <source>
        <dbReference type="EMBL" id="QAV17466.1"/>
    </source>
</evidence>
<evidence type="ECO:0000256" key="4">
    <source>
        <dbReference type="ARBA" id="ARBA00022825"/>
    </source>
</evidence>
<dbReference type="InterPro" id="IPR001940">
    <property type="entry name" value="Peptidase_S1C"/>
</dbReference>
<dbReference type="AlphaFoldDB" id="A0A410WSL2"/>
<dbReference type="PRINTS" id="PR00834">
    <property type="entry name" value="PROTEASES2C"/>
</dbReference>
<dbReference type="InterPro" id="IPR001478">
    <property type="entry name" value="PDZ"/>
</dbReference>
<dbReference type="GO" id="GO:0006508">
    <property type="term" value="P:proteolysis"/>
    <property type="evidence" value="ECO:0007669"/>
    <property type="project" value="UniProtKB-KW"/>
</dbReference>
<evidence type="ECO:0000313" key="10">
    <source>
        <dbReference type="Proteomes" id="UP000288943"/>
    </source>
</evidence>
<sequence length="536" mass="57676">MDDHKKEFGPDRSNDSDLNRDRDRERELERREAGYEPGYDSRREEAAAQEKPSYYYSYGPHKTGMNEETPSTESDTTAYSNHEGSAPVEVTPPKPVRPFSFSGDGAPKQGGGWNGSGPAKKRSSLRSGFAAFLAGAVVVSTLMFAADKTNLFTGKQPMTLPGAQPNSSQTVAAGSASKVSLDSARPDNIAQIFAQASPATVKIESYVKTKSSSQKSQMNDPFYRFFFGDQGDSGKQDSGSGKSDGTLQLAGSGTGFIFEKSGYILTNEHVIDGADEIRVTVQGYDKPFVAKLLGNSYDLDLAAMKIEGDKDFPILPIGKADSLNVGDWVVAIGNPYGFDHTVTVGVLSAKERPITIQDEQGTRNYKHLLQTDASINPGNSGGPLLNMNGEVIGINTAVSSQAQGIGFAISESTFSTVLDNLKNNVTIPKEKAPYIGVSLQNVDKEWVNELKLPNTEGAIVAEVTRKSPAFQAGMRPYDVIVDVNDQKVTNSQDVTTKIQALKVGDKAKIGVMRDGKRVEINVTVGDKNAADTTEKK</sequence>
<dbReference type="InterPro" id="IPR036034">
    <property type="entry name" value="PDZ_sf"/>
</dbReference>
<feature type="compositionally biased region" description="Basic and acidic residues" evidence="5">
    <location>
        <begin position="1"/>
        <end position="48"/>
    </location>
</feature>
<evidence type="ECO:0000256" key="5">
    <source>
        <dbReference type="SAM" id="MobiDB-lite"/>
    </source>
</evidence>
<feature type="region of interest" description="Disordered" evidence="5">
    <location>
        <begin position="1"/>
        <end position="120"/>
    </location>
</feature>
<evidence type="ECO:0000256" key="2">
    <source>
        <dbReference type="ARBA" id="ARBA00022670"/>
    </source>
</evidence>
<dbReference type="RefSeq" id="WP_042229338.1">
    <property type="nucleotide sequence ID" value="NZ_CP026520.1"/>
</dbReference>
<keyword evidence="4" id="KW-0720">Serine protease</keyword>
<evidence type="ECO:0000313" key="11">
    <source>
        <dbReference type="Proteomes" id="UP001527202"/>
    </source>
</evidence>
<dbReference type="Gene3D" id="2.40.10.10">
    <property type="entry name" value="Trypsin-like serine proteases"/>
    <property type="match status" value="2"/>
</dbReference>
<dbReference type="PROSITE" id="PS50106">
    <property type="entry name" value="PDZ"/>
    <property type="match status" value="1"/>
</dbReference>
<keyword evidence="6" id="KW-0472">Membrane</keyword>
<reference evidence="9 10" key="1">
    <citation type="submission" date="2018-01" db="EMBL/GenBank/DDBJ databases">
        <title>The whole genome sequencing and assembly of Paenibacillus chitinolyticus KCCM 41400 strain.</title>
        <authorList>
            <person name="Kim J.-Y."/>
            <person name="Park M.-K."/>
            <person name="Lee Y.-J."/>
            <person name="Yi H."/>
            <person name="Bahn Y.-S."/>
            <person name="Kim J.F."/>
            <person name="Lee D.-W."/>
        </authorList>
    </citation>
    <scope>NUCLEOTIDE SEQUENCE [LARGE SCALE GENOMIC DNA]</scope>
    <source>
        <strain evidence="9 10">KCCM 41400</strain>
    </source>
</reference>
<protein>
    <submittedName>
        <fullName evidence="9">PDZ domain-containing protein</fullName>
    </submittedName>
    <submittedName>
        <fullName evidence="8">Trypsin-like peptidase domain-containing protein</fullName>
    </submittedName>
</protein>
<dbReference type="Proteomes" id="UP001527202">
    <property type="component" value="Unassembled WGS sequence"/>
</dbReference>
<evidence type="ECO:0000313" key="8">
    <source>
        <dbReference type="EMBL" id="MCY9595710.1"/>
    </source>
</evidence>
<dbReference type="Pfam" id="PF13180">
    <property type="entry name" value="PDZ_2"/>
    <property type="match status" value="1"/>
</dbReference>
<dbReference type="PANTHER" id="PTHR43343:SF3">
    <property type="entry name" value="PROTEASE DO-LIKE 8, CHLOROPLASTIC"/>
    <property type="match status" value="1"/>
</dbReference>
<dbReference type="InterPro" id="IPR043504">
    <property type="entry name" value="Peptidase_S1_PA_chymotrypsin"/>
</dbReference>
<dbReference type="EMBL" id="JAMDMJ010000008">
    <property type="protein sequence ID" value="MCY9595710.1"/>
    <property type="molecule type" value="Genomic_DNA"/>
</dbReference>
<feature type="domain" description="PDZ" evidence="7">
    <location>
        <begin position="424"/>
        <end position="515"/>
    </location>
</feature>
<organism evidence="9 10">
    <name type="scientific">Paenibacillus chitinolyticus</name>
    <dbReference type="NCBI Taxonomy" id="79263"/>
    <lineage>
        <taxon>Bacteria</taxon>
        <taxon>Bacillati</taxon>
        <taxon>Bacillota</taxon>
        <taxon>Bacilli</taxon>
        <taxon>Bacillales</taxon>
        <taxon>Paenibacillaceae</taxon>
        <taxon>Paenibacillus</taxon>
    </lineage>
</organism>
<dbReference type="Pfam" id="PF13365">
    <property type="entry name" value="Trypsin_2"/>
    <property type="match status" value="1"/>
</dbReference>
<dbReference type="InterPro" id="IPR009003">
    <property type="entry name" value="Peptidase_S1_PA"/>
</dbReference>
<gene>
    <name evidence="8" type="ORF">M5X16_07990</name>
    <name evidence="9" type="ORF">PC41400_07230</name>
</gene>
<keyword evidence="2" id="KW-0645">Protease</keyword>
<accession>A0A410WSL2</accession>
<proteinExistence type="inferred from homology"/>